<organism evidence="2 3">
    <name type="scientific">Nyssa sinensis</name>
    <dbReference type="NCBI Taxonomy" id="561372"/>
    <lineage>
        <taxon>Eukaryota</taxon>
        <taxon>Viridiplantae</taxon>
        <taxon>Streptophyta</taxon>
        <taxon>Embryophyta</taxon>
        <taxon>Tracheophyta</taxon>
        <taxon>Spermatophyta</taxon>
        <taxon>Magnoliopsida</taxon>
        <taxon>eudicotyledons</taxon>
        <taxon>Gunneridae</taxon>
        <taxon>Pentapetalae</taxon>
        <taxon>asterids</taxon>
        <taxon>Cornales</taxon>
        <taxon>Nyssaceae</taxon>
        <taxon>Nyssa</taxon>
    </lineage>
</organism>
<feature type="region of interest" description="Disordered" evidence="1">
    <location>
        <begin position="168"/>
        <end position="205"/>
    </location>
</feature>
<dbReference type="PANTHER" id="PTHR34427">
    <property type="entry name" value="DUF4283 DOMAIN PROTEIN"/>
    <property type="match status" value="1"/>
</dbReference>
<evidence type="ECO:0000256" key="1">
    <source>
        <dbReference type="SAM" id="MobiDB-lite"/>
    </source>
</evidence>
<name>A0A5J5BDS7_9ASTE</name>
<feature type="region of interest" description="Disordered" evidence="1">
    <location>
        <begin position="16"/>
        <end position="41"/>
    </location>
</feature>
<evidence type="ECO:0000313" key="3">
    <source>
        <dbReference type="Proteomes" id="UP000325577"/>
    </source>
</evidence>
<proteinExistence type="predicted"/>
<reference evidence="2 3" key="1">
    <citation type="submission" date="2019-09" db="EMBL/GenBank/DDBJ databases">
        <title>A chromosome-level genome assembly of the Chinese tupelo Nyssa sinensis.</title>
        <authorList>
            <person name="Yang X."/>
            <person name="Kang M."/>
            <person name="Yang Y."/>
            <person name="Xiong H."/>
            <person name="Wang M."/>
            <person name="Zhang Z."/>
            <person name="Wang Z."/>
            <person name="Wu H."/>
            <person name="Ma T."/>
            <person name="Liu J."/>
            <person name="Xi Z."/>
        </authorList>
    </citation>
    <scope>NUCLEOTIDE SEQUENCE [LARGE SCALE GENOMIC DNA]</scope>
    <source>
        <strain evidence="2">J267</strain>
        <tissue evidence="2">Leaf</tissue>
    </source>
</reference>
<evidence type="ECO:0000313" key="2">
    <source>
        <dbReference type="EMBL" id="KAA8541305.1"/>
    </source>
</evidence>
<dbReference type="Proteomes" id="UP000325577">
    <property type="component" value="Linkage Group LG13"/>
</dbReference>
<protein>
    <submittedName>
        <fullName evidence="2">Uncharacterized protein</fullName>
    </submittedName>
</protein>
<keyword evidence="3" id="KW-1185">Reference proteome</keyword>
<feature type="compositionally biased region" description="Basic residues" evidence="1">
    <location>
        <begin position="195"/>
        <end position="205"/>
    </location>
</feature>
<dbReference type="PANTHER" id="PTHR34427:SF5">
    <property type="entry name" value="DUF4283 DOMAIN-CONTAINING PROTEIN"/>
    <property type="match status" value="1"/>
</dbReference>
<feature type="compositionally biased region" description="Polar residues" evidence="1">
    <location>
        <begin position="30"/>
        <end position="40"/>
    </location>
</feature>
<dbReference type="OrthoDB" id="1745573at2759"/>
<sequence>MFGNSRLNLHLSHPLSSGGYGRSGDREVVNDSSHGQSTTERMGAEHGLGLIHGDSGLFWCSNLFQKLGNLCGGFVAMDKDTKFKNHLCCARVLVRRSKRDVPASIRLKVREGGFEIPVWFEGGPRYWSPTEIKASPSDRNDRPLRLGGRHAWEGHETAVLRIRPDTSHMNEQTPFSNFKPHLQLQGNDPLEHNQQIKHRPNLNRA</sequence>
<gene>
    <name evidence="2" type="ORF">F0562_025268</name>
</gene>
<dbReference type="AlphaFoldDB" id="A0A5J5BDS7"/>
<accession>A0A5J5BDS7</accession>
<dbReference type="EMBL" id="CM018036">
    <property type="protein sequence ID" value="KAA8541305.1"/>
    <property type="molecule type" value="Genomic_DNA"/>
</dbReference>